<evidence type="ECO:0000313" key="2">
    <source>
        <dbReference type="Proteomes" id="UP000031843"/>
    </source>
</evidence>
<proteinExistence type="predicted"/>
<evidence type="ECO:0008006" key="3">
    <source>
        <dbReference type="Google" id="ProtNLM"/>
    </source>
</evidence>
<reference evidence="1 2" key="1">
    <citation type="journal article" date="2015" name="Genome Announc.">
        <title>Complete Genome Sequence of Cupriavidus basilensis 4G11, Isolated from the Oak Ridge Field Research Center Site.</title>
        <authorList>
            <person name="Ray J."/>
            <person name="Waters R.J."/>
            <person name="Skerker J.M."/>
            <person name="Kuehl J.V."/>
            <person name="Price M.N."/>
            <person name="Huang J."/>
            <person name="Chakraborty R."/>
            <person name="Arkin A.P."/>
            <person name="Deutschbauer A."/>
        </authorList>
    </citation>
    <scope>NUCLEOTIDE SEQUENCE [LARGE SCALE GENOMIC DNA]</scope>
    <source>
        <strain evidence="1">4G11</strain>
    </source>
</reference>
<dbReference type="AlphaFoldDB" id="A0A0C4Y6I2"/>
<dbReference type="Pfam" id="PF14083">
    <property type="entry name" value="PGDYG"/>
    <property type="match status" value="1"/>
</dbReference>
<dbReference type="RefSeq" id="WP_043343150.1">
    <property type="nucleotide sequence ID" value="NZ_CP010536.1"/>
</dbReference>
<dbReference type="STRING" id="68895.RR42_m0274"/>
<dbReference type="EMBL" id="CP010536">
    <property type="protein sequence ID" value="AJG17689.1"/>
    <property type="molecule type" value="Genomic_DNA"/>
</dbReference>
<accession>A0A0C4Y6I2</accession>
<name>A0A0C4Y6I2_9BURK</name>
<organism evidence="1 2">
    <name type="scientific">Cupriavidus basilensis</name>
    <dbReference type="NCBI Taxonomy" id="68895"/>
    <lineage>
        <taxon>Bacteria</taxon>
        <taxon>Pseudomonadati</taxon>
        <taxon>Pseudomonadota</taxon>
        <taxon>Betaproteobacteria</taxon>
        <taxon>Burkholderiales</taxon>
        <taxon>Burkholderiaceae</taxon>
        <taxon>Cupriavidus</taxon>
    </lineage>
</organism>
<dbReference type="InterPro" id="IPR025688">
    <property type="entry name" value="PGDYG_prot"/>
</dbReference>
<dbReference type="OrthoDB" id="8967783at2"/>
<sequence length="146" mass="15861">MPTLTQIDLRTDPAAAPYQKHEVVQVAFAKEPGELISLEGPNRYQPGDAIITGSTGDRWVVSRERFDPKYEPLQAGTHGQDGAYQNIPGVVLAKRMDQDFSIARSAGGDVLHGAAGDWLMQYAPNDYGVVQQARFAQVYRAASGNA</sequence>
<keyword evidence="2" id="KW-1185">Reference proteome</keyword>
<protein>
    <recommendedName>
        <fullName evidence="3">PGDYG protein</fullName>
    </recommendedName>
</protein>
<gene>
    <name evidence="1" type="ORF">RR42_m0274</name>
</gene>
<dbReference type="Proteomes" id="UP000031843">
    <property type="component" value="Chromosome main"/>
</dbReference>
<evidence type="ECO:0000313" key="1">
    <source>
        <dbReference type="EMBL" id="AJG17689.1"/>
    </source>
</evidence>
<dbReference type="KEGG" id="cbw:RR42_m0274"/>